<keyword evidence="2" id="KW-1185">Reference proteome</keyword>
<evidence type="ECO:0000313" key="2">
    <source>
        <dbReference type="Proteomes" id="UP000027361"/>
    </source>
</evidence>
<dbReference type="AlphaFoldDB" id="A0A066VKI3"/>
<dbReference type="EMBL" id="JMSN01000087">
    <property type="protein sequence ID" value="KDN40798.1"/>
    <property type="molecule type" value="Genomic_DNA"/>
</dbReference>
<organism evidence="1 2">
    <name type="scientific">Tilletiaria anomala (strain ATCC 24038 / CBS 436.72 / UBC 951)</name>
    <dbReference type="NCBI Taxonomy" id="1037660"/>
    <lineage>
        <taxon>Eukaryota</taxon>
        <taxon>Fungi</taxon>
        <taxon>Dikarya</taxon>
        <taxon>Basidiomycota</taxon>
        <taxon>Ustilaginomycotina</taxon>
        <taxon>Exobasidiomycetes</taxon>
        <taxon>Georgefischeriales</taxon>
        <taxon>Tilletiariaceae</taxon>
        <taxon>Tilletiaria</taxon>
    </lineage>
</organism>
<comment type="caution">
    <text evidence="1">The sequence shown here is derived from an EMBL/GenBank/DDBJ whole genome shotgun (WGS) entry which is preliminary data.</text>
</comment>
<dbReference type="STRING" id="1037660.A0A066VKI3"/>
<dbReference type="GeneID" id="25262614"/>
<dbReference type="InParanoid" id="A0A066VKI3"/>
<dbReference type="OMA" id="RWIGDHA"/>
<evidence type="ECO:0000313" key="1">
    <source>
        <dbReference type="EMBL" id="KDN40798.1"/>
    </source>
</evidence>
<reference evidence="1 2" key="1">
    <citation type="submission" date="2014-05" db="EMBL/GenBank/DDBJ databases">
        <title>Draft genome sequence of a rare smut relative, Tilletiaria anomala UBC 951.</title>
        <authorList>
            <consortium name="DOE Joint Genome Institute"/>
            <person name="Toome M."/>
            <person name="Kuo A."/>
            <person name="Henrissat B."/>
            <person name="Lipzen A."/>
            <person name="Tritt A."/>
            <person name="Yoshinaga Y."/>
            <person name="Zane M."/>
            <person name="Barry K."/>
            <person name="Grigoriev I.V."/>
            <person name="Spatafora J.W."/>
            <person name="Aimea M.C."/>
        </authorList>
    </citation>
    <scope>NUCLEOTIDE SEQUENCE [LARGE SCALE GENOMIC DNA]</scope>
    <source>
        <strain evidence="1 2">UBC 951</strain>
    </source>
</reference>
<gene>
    <name evidence="1" type="ORF">K437DRAFT_227185</name>
</gene>
<sequence length="68" mass="7644">MSDLRRWIGDHAISFFGMSESSMVDFIQVSASSASSSQQLFQTLSTLGLPDSREGQRFADELFQRVPR</sequence>
<evidence type="ECO:0008006" key="3">
    <source>
        <dbReference type="Google" id="ProtNLM"/>
    </source>
</evidence>
<accession>A0A066VKI3</accession>
<name>A0A066VKI3_TILAU</name>
<dbReference type="Proteomes" id="UP000027361">
    <property type="component" value="Unassembled WGS sequence"/>
</dbReference>
<proteinExistence type="predicted"/>
<dbReference type="RefSeq" id="XP_013241513.1">
    <property type="nucleotide sequence ID" value="XM_013386059.1"/>
</dbReference>
<protein>
    <recommendedName>
        <fullName evidence="3">PWI domain-containing protein</fullName>
    </recommendedName>
</protein>
<feature type="non-terminal residue" evidence="1">
    <location>
        <position position="68"/>
    </location>
</feature>
<dbReference type="HOGENOM" id="CLU_204945_0_0_1"/>